<sequence>MYIFITKIYRYQFLYMTLVQLQYVLAVAEHKNFTIAADKSFVTQPTLSMQIQKLEKELNIDIFDRTSHPIKITQIGEKIVAQAKTILMEANRMKHLVNEEKGLLEGDFIIGVIPTVLPSLVPLFYKTFQKNNPKSNLIIKELQTDKIIKGIKDGSLDFGIVVSPLFEDQIIEKPLYYEPLVAYVPNGHRLSDKDKINEDDLNTSDLLILQEGHCFRNNVLALCDTSNLKNRPIKLDSGSFEALVKLANDGYGMTLLPALVADDLPQEYKKFVKNFESPVPTREVSLIFHQSQLRDSFEKELINTIQSILRGKIFLEKDQKLDSNMVSLPKK</sequence>
<accession>A0A376G5A1</accession>
<dbReference type="InterPro" id="IPR036388">
    <property type="entry name" value="WH-like_DNA-bd_sf"/>
</dbReference>
<keyword evidence="3" id="KW-0238">DNA-binding</keyword>
<evidence type="ECO:0000313" key="7">
    <source>
        <dbReference type="EMBL" id="STD54672.1"/>
    </source>
</evidence>
<dbReference type="STRING" id="343874.GCA_000805695_00293"/>
<dbReference type="EMBL" id="UFXS01000001">
    <property type="protein sequence ID" value="STD54672.1"/>
    <property type="molecule type" value="Genomic_DNA"/>
</dbReference>
<dbReference type="Proteomes" id="UP000254737">
    <property type="component" value="Unassembled WGS sequence"/>
</dbReference>
<feature type="domain" description="HTH lysR-type" evidence="6">
    <location>
        <begin position="16"/>
        <end position="73"/>
    </location>
</feature>
<dbReference type="FunFam" id="1.10.10.10:FF:000001">
    <property type="entry name" value="LysR family transcriptional regulator"/>
    <property type="match status" value="1"/>
</dbReference>
<gene>
    <name evidence="7" type="primary">oxyR</name>
    <name evidence="7" type="ORF">NCTC13456_01138</name>
</gene>
<comment type="similarity">
    <text evidence="1">Belongs to the LysR transcriptional regulatory family.</text>
</comment>
<dbReference type="PANTHER" id="PTHR30346">
    <property type="entry name" value="TRANSCRIPTIONAL DUAL REGULATOR HCAR-RELATED"/>
    <property type="match status" value="1"/>
</dbReference>
<proteinExistence type="inferred from homology"/>
<keyword evidence="4" id="KW-0010">Activator</keyword>
<dbReference type="Pfam" id="PF00126">
    <property type="entry name" value="HTH_1"/>
    <property type="match status" value="1"/>
</dbReference>
<evidence type="ECO:0000259" key="6">
    <source>
        <dbReference type="PROSITE" id="PS50931"/>
    </source>
</evidence>
<name>A0A376G5A1_9FLAO</name>
<evidence type="ECO:0000256" key="1">
    <source>
        <dbReference type="ARBA" id="ARBA00009437"/>
    </source>
</evidence>
<evidence type="ECO:0000256" key="5">
    <source>
        <dbReference type="ARBA" id="ARBA00023163"/>
    </source>
</evidence>
<reference evidence="7 8" key="1">
    <citation type="submission" date="2018-06" db="EMBL/GenBank/DDBJ databases">
        <authorList>
            <consortium name="Pathogen Informatics"/>
            <person name="Doyle S."/>
        </authorList>
    </citation>
    <scope>NUCLEOTIDE SEQUENCE [LARGE SCALE GENOMIC DNA]</scope>
    <source>
        <strain evidence="7 8">NCTC13456</strain>
    </source>
</reference>
<dbReference type="InterPro" id="IPR000847">
    <property type="entry name" value="LysR_HTH_N"/>
</dbReference>
<dbReference type="PROSITE" id="PS50931">
    <property type="entry name" value="HTH_LYSR"/>
    <property type="match status" value="1"/>
</dbReference>
<dbReference type="InterPro" id="IPR036390">
    <property type="entry name" value="WH_DNA-bd_sf"/>
</dbReference>
<dbReference type="PANTHER" id="PTHR30346:SF26">
    <property type="entry name" value="HYDROGEN PEROXIDE-INDUCIBLE GENES ACTIVATOR"/>
    <property type="match status" value="1"/>
</dbReference>
<dbReference type="Gene3D" id="1.10.10.10">
    <property type="entry name" value="Winged helix-like DNA-binding domain superfamily/Winged helix DNA-binding domain"/>
    <property type="match status" value="1"/>
</dbReference>
<dbReference type="SUPFAM" id="SSF53850">
    <property type="entry name" value="Periplasmic binding protein-like II"/>
    <property type="match status" value="1"/>
</dbReference>
<evidence type="ECO:0000313" key="8">
    <source>
        <dbReference type="Proteomes" id="UP000254737"/>
    </source>
</evidence>
<dbReference type="Gene3D" id="3.40.190.10">
    <property type="entry name" value="Periplasmic binding protein-like II"/>
    <property type="match status" value="2"/>
</dbReference>
<dbReference type="GO" id="GO:0032993">
    <property type="term" value="C:protein-DNA complex"/>
    <property type="evidence" value="ECO:0007669"/>
    <property type="project" value="TreeGrafter"/>
</dbReference>
<evidence type="ECO:0000256" key="4">
    <source>
        <dbReference type="ARBA" id="ARBA00023159"/>
    </source>
</evidence>
<protein>
    <submittedName>
        <fullName evidence="7">Morphology and auto-aggregation control protein</fullName>
    </submittedName>
</protein>
<dbReference type="AlphaFoldDB" id="A0A376G5A1"/>
<dbReference type="SUPFAM" id="SSF46785">
    <property type="entry name" value="Winged helix' DNA-binding domain"/>
    <property type="match status" value="1"/>
</dbReference>
<keyword evidence="2" id="KW-0805">Transcription regulation</keyword>
<evidence type="ECO:0000256" key="3">
    <source>
        <dbReference type="ARBA" id="ARBA00023125"/>
    </source>
</evidence>
<dbReference type="InterPro" id="IPR005119">
    <property type="entry name" value="LysR_subst-bd"/>
</dbReference>
<dbReference type="GO" id="GO:0003677">
    <property type="term" value="F:DNA binding"/>
    <property type="evidence" value="ECO:0007669"/>
    <property type="project" value="UniProtKB-KW"/>
</dbReference>
<dbReference type="CDD" id="cd08411">
    <property type="entry name" value="PBP2_OxyR"/>
    <property type="match status" value="1"/>
</dbReference>
<dbReference type="Pfam" id="PF03466">
    <property type="entry name" value="LysR_substrate"/>
    <property type="match status" value="1"/>
</dbReference>
<evidence type="ECO:0000256" key="2">
    <source>
        <dbReference type="ARBA" id="ARBA00023015"/>
    </source>
</evidence>
<keyword evidence="5" id="KW-0804">Transcription</keyword>
<organism evidence="7 8">
    <name type="scientific">Empedobacter falsenii</name>
    <dbReference type="NCBI Taxonomy" id="343874"/>
    <lineage>
        <taxon>Bacteria</taxon>
        <taxon>Pseudomonadati</taxon>
        <taxon>Bacteroidota</taxon>
        <taxon>Flavobacteriia</taxon>
        <taxon>Flavobacteriales</taxon>
        <taxon>Weeksellaceae</taxon>
        <taxon>Empedobacter</taxon>
    </lineage>
</organism>
<dbReference type="PRINTS" id="PR00039">
    <property type="entry name" value="HTHLYSR"/>
</dbReference>
<dbReference type="GO" id="GO:0003700">
    <property type="term" value="F:DNA-binding transcription factor activity"/>
    <property type="evidence" value="ECO:0007669"/>
    <property type="project" value="InterPro"/>
</dbReference>